<feature type="compositionally biased region" description="Polar residues" evidence="1">
    <location>
        <begin position="214"/>
        <end position="223"/>
    </location>
</feature>
<sequence>MSQFPPRRHERVAPETLTLTPRVRSSLPLTHFSNDREQVGRAPGLVTPERPVTTTIKAHAAKETAAVRTAFARSGERAVQATRTLEGNSSERQVQSVILEVDRQRDELVQEVNKAVSDLFSKIRERRGPSRVARETSRSGEITTKRPRTSEMLGSQSPINSMISRSSLISDLRVEPAPIHIPAPNSHRGGNASVEFSFPSPPETPPRHRMVRPTESNRNSGVSTMRGRLGLIGNNERGAETDVSEESGSDGPGASESSESEESEDDVGYWVKPKPAGNRREVLLSSTYDDLDLSRER</sequence>
<name>A0A9P6CBP3_9AGAR</name>
<organism evidence="2 3">
    <name type="scientific">Collybia nuda</name>
    <dbReference type="NCBI Taxonomy" id="64659"/>
    <lineage>
        <taxon>Eukaryota</taxon>
        <taxon>Fungi</taxon>
        <taxon>Dikarya</taxon>
        <taxon>Basidiomycota</taxon>
        <taxon>Agaricomycotina</taxon>
        <taxon>Agaricomycetes</taxon>
        <taxon>Agaricomycetidae</taxon>
        <taxon>Agaricales</taxon>
        <taxon>Tricholomatineae</taxon>
        <taxon>Clitocybaceae</taxon>
        <taxon>Collybia</taxon>
    </lineage>
</organism>
<feature type="compositionally biased region" description="Acidic residues" evidence="1">
    <location>
        <begin position="258"/>
        <end position="267"/>
    </location>
</feature>
<comment type="caution">
    <text evidence="2">The sequence shown here is derived from an EMBL/GenBank/DDBJ whole genome shotgun (WGS) entry which is preliminary data.</text>
</comment>
<evidence type="ECO:0000313" key="3">
    <source>
        <dbReference type="Proteomes" id="UP000807353"/>
    </source>
</evidence>
<protein>
    <submittedName>
        <fullName evidence="2">Uncharacterized protein</fullName>
    </submittedName>
</protein>
<dbReference type="AlphaFoldDB" id="A0A9P6CBP3"/>
<dbReference type="Proteomes" id="UP000807353">
    <property type="component" value="Unassembled WGS sequence"/>
</dbReference>
<gene>
    <name evidence="2" type="ORF">BDZ94DRAFT_1267654</name>
</gene>
<evidence type="ECO:0000256" key="1">
    <source>
        <dbReference type="SAM" id="MobiDB-lite"/>
    </source>
</evidence>
<proteinExistence type="predicted"/>
<reference evidence="2" key="1">
    <citation type="submission" date="2020-11" db="EMBL/GenBank/DDBJ databases">
        <authorList>
            <consortium name="DOE Joint Genome Institute"/>
            <person name="Ahrendt S."/>
            <person name="Riley R."/>
            <person name="Andreopoulos W."/>
            <person name="Labutti K."/>
            <person name="Pangilinan J."/>
            <person name="Ruiz-Duenas F.J."/>
            <person name="Barrasa J.M."/>
            <person name="Sanchez-Garcia M."/>
            <person name="Camarero S."/>
            <person name="Miyauchi S."/>
            <person name="Serrano A."/>
            <person name="Linde D."/>
            <person name="Babiker R."/>
            <person name="Drula E."/>
            <person name="Ayuso-Fernandez I."/>
            <person name="Pacheco R."/>
            <person name="Padilla G."/>
            <person name="Ferreira P."/>
            <person name="Barriuso J."/>
            <person name="Kellner H."/>
            <person name="Castanera R."/>
            <person name="Alfaro M."/>
            <person name="Ramirez L."/>
            <person name="Pisabarro A.G."/>
            <person name="Kuo A."/>
            <person name="Tritt A."/>
            <person name="Lipzen A."/>
            <person name="He G."/>
            <person name="Yan M."/>
            <person name="Ng V."/>
            <person name="Cullen D."/>
            <person name="Martin F."/>
            <person name="Rosso M.-N."/>
            <person name="Henrissat B."/>
            <person name="Hibbett D."/>
            <person name="Martinez A.T."/>
            <person name="Grigoriev I.V."/>
        </authorList>
    </citation>
    <scope>NUCLEOTIDE SEQUENCE</scope>
    <source>
        <strain evidence="2">CBS 247.69</strain>
    </source>
</reference>
<keyword evidence="3" id="KW-1185">Reference proteome</keyword>
<accession>A0A9P6CBP3</accession>
<feature type="region of interest" description="Disordered" evidence="1">
    <location>
        <begin position="181"/>
        <end position="297"/>
    </location>
</feature>
<dbReference type="EMBL" id="MU150311">
    <property type="protein sequence ID" value="KAF9459771.1"/>
    <property type="molecule type" value="Genomic_DNA"/>
</dbReference>
<evidence type="ECO:0000313" key="2">
    <source>
        <dbReference type="EMBL" id="KAF9459771.1"/>
    </source>
</evidence>